<reference evidence="2 3" key="1">
    <citation type="submission" date="2013-11" db="EMBL/GenBank/DDBJ databases">
        <title>The Genome Sequence of Phytophthora parasitica P10297.</title>
        <authorList>
            <consortium name="The Broad Institute Genomics Platform"/>
            <person name="Russ C."/>
            <person name="Tyler B."/>
            <person name="Panabieres F."/>
            <person name="Shan W."/>
            <person name="Tripathy S."/>
            <person name="Grunwald N."/>
            <person name="Machado M."/>
            <person name="Johnson C.S."/>
            <person name="Walker B."/>
            <person name="Young S.K."/>
            <person name="Zeng Q."/>
            <person name="Gargeya S."/>
            <person name="Fitzgerald M."/>
            <person name="Haas B."/>
            <person name="Abouelleil A."/>
            <person name="Allen A.W."/>
            <person name="Alvarado L."/>
            <person name="Arachchi H.M."/>
            <person name="Berlin A.M."/>
            <person name="Chapman S.B."/>
            <person name="Gainer-Dewar J."/>
            <person name="Goldberg J."/>
            <person name="Griggs A."/>
            <person name="Gujja S."/>
            <person name="Hansen M."/>
            <person name="Howarth C."/>
            <person name="Imamovic A."/>
            <person name="Ireland A."/>
            <person name="Larimer J."/>
            <person name="McCowan C."/>
            <person name="Murphy C."/>
            <person name="Pearson M."/>
            <person name="Poon T.W."/>
            <person name="Priest M."/>
            <person name="Roberts A."/>
            <person name="Saif S."/>
            <person name="Shea T."/>
            <person name="Sisk P."/>
            <person name="Sykes S."/>
            <person name="Wortman J."/>
            <person name="Nusbaum C."/>
            <person name="Birren B."/>
        </authorList>
    </citation>
    <scope>NUCLEOTIDE SEQUENCE [LARGE SCALE GENOMIC DNA]</scope>
    <source>
        <strain evidence="2 3">P10297</strain>
    </source>
</reference>
<evidence type="ECO:0000313" key="3">
    <source>
        <dbReference type="Proteomes" id="UP000018948"/>
    </source>
</evidence>
<name>W2Y6P9_PHYNI</name>
<organism evidence="2 3">
    <name type="scientific">Phytophthora nicotianae P10297</name>
    <dbReference type="NCBI Taxonomy" id="1317064"/>
    <lineage>
        <taxon>Eukaryota</taxon>
        <taxon>Sar</taxon>
        <taxon>Stramenopiles</taxon>
        <taxon>Oomycota</taxon>
        <taxon>Peronosporomycetes</taxon>
        <taxon>Peronosporales</taxon>
        <taxon>Peronosporaceae</taxon>
        <taxon>Phytophthora</taxon>
    </lineage>
</organism>
<feature type="compositionally biased region" description="Low complexity" evidence="1">
    <location>
        <begin position="57"/>
        <end position="67"/>
    </location>
</feature>
<dbReference type="AlphaFoldDB" id="W2Y6P9"/>
<dbReference type="Proteomes" id="UP000018948">
    <property type="component" value="Unassembled WGS sequence"/>
</dbReference>
<accession>W2Y6P9</accession>
<sequence length="139" mass="15262">MLSRLPSPYFKTATNTISDQGNNKRSRSPTDVESLQRGYDKKLESAESGEVVESEESNVTVESVESSEIVESVEASKNVEMDSVKSAKNVENTNTVESVGSTENAEGVDTMASSEKYFDEYKLRERANQHIGDVATKAE</sequence>
<gene>
    <name evidence="2" type="ORF">F442_20384</name>
</gene>
<protein>
    <submittedName>
        <fullName evidence="2">Uncharacterized protein</fullName>
    </submittedName>
</protein>
<evidence type="ECO:0000313" key="2">
    <source>
        <dbReference type="EMBL" id="ETP30666.1"/>
    </source>
</evidence>
<feature type="region of interest" description="Disordered" evidence="1">
    <location>
        <begin position="1"/>
        <end position="67"/>
    </location>
</feature>
<feature type="compositionally biased region" description="Polar residues" evidence="1">
    <location>
        <begin position="12"/>
        <end position="33"/>
    </location>
</feature>
<dbReference type="EMBL" id="ANIY01004242">
    <property type="protein sequence ID" value="ETP30666.1"/>
    <property type="molecule type" value="Genomic_DNA"/>
</dbReference>
<comment type="caution">
    <text evidence="2">The sequence shown here is derived from an EMBL/GenBank/DDBJ whole genome shotgun (WGS) entry which is preliminary data.</text>
</comment>
<evidence type="ECO:0000256" key="1">
    <source>
        <dbReference type="SAM" id="MobiDB-lite"/>
    </source>
</evidence>
<proteinExistence type="predicted"/>